<accession>A0A6A1VK98</accession>
<evidence type="ECO:0000313" key="1">
    <source>
        <dbReference type="EMBL" id="KAB1212256.1"/>
    </source>
</evidence>
<dbReference type="EMBL" id="RXIC02000023">
    <property type="protein sequence ID" value="KAB1212256.1"/>
    <property type="molecule type" value="Genomic_DNA"/>
</dbReference>
<organism evidence="1 2">
    <name type="scientific">Morella rubra</name>
    <name type="common">Chinese bayberry</name>
    <dbReference type="NCBI Taxonomy" id="262757"/>
    <lineage>
        <taxon>Eukaryota</taxon>
        <taxon>Viridiplantae</taxon>
        <taxon>Streptophyta</taxon>
        <taxon>Embryophyta</taxon>
        <taxon>Tracheophyta</taxon>
        <taxon>Spermatophyta</taxon>
        <taxon>Magnoliopsida</taxon>
        <taxon>eudicotyledons</taxon>
        <taxon>Gunneridae</taxon>
        <taxon>Pentapetalae</taxon>
        <taxon>rosids</taxon>
        <taxon>fabids</taxon>
        <taxon>Fagales</taxon>
        <taxon>Myricaceae</taxon>
        <taxon>Morella</taxon>
    </lineage>
</organism>
<name>A0A6A1VK98_9ROSI</name>
<reference evidence="1 2" key="1">
    <citation type="journal article" date="2019" name="Plant Biotechnol. J.">
        <title>The red bayberry genome and genetic basis of sex determination.</title>
        <authorList>
            <person name="Jia H.M."/>
            <person name="Jia H.J."/>
            <person name="Cai Q.L."/>
            <person name="Wang Y."/>
            <person name="Zhao H.B."/>
            <person name="Yang W.F."/>
            <person name="Wang G.Y."/>
            <person name="Li Y.H."/>
            <person name="Zhan D.L."/>
            <person name="Shen Y.T."/>
            <person name="Niu Q.F."/>
            <person name="Chang L."/>
            <person name="Qiu J."/>
            <person name="Zhao L."/>
            <person name="Xie H.B."/>
            <person name="Fu W.Y."/>
            <person name="Jin J."/>
            <person name="Li X.W."/>
            <person name="Jiao Y."/>
            <person name="Zhou C.C."/>
            <person name="Tu T."/>
            <person name="Chai C.Y."/>
            <person name="Gao J.L."/>
            <person name="Fan L.J."/>
            <person name="van de Weg E."/>
            <person name="Wang J.Y."/>
            <person name="Gao Z.S."/>
        </authorList>
    </citation>
    <scope>NUCLEOTIDE SEQUENCE [LARGE SCALE GENOMIC DNA]</scope>
    <source>
        <tissue evidence="1">Leaves</tissue>
    </source>
</reference>
<gene>
    <name evidence="1" type="ORF">CJ030_MR5G025024</name>
</gene>
<sequence length="113" mass="13027">MDRSKKSITNAGAQTKRPAWAEELIVEMKESIWTMVMLTHMLCKDFNTRLADLETKFALSDRAVTEELNAIRMELFAIQTLIKWVNITGEQLEHVCDAVEQNLDKPVRCRDSD</sequence>
<dbReference type="OrthoDB" id="10255630at2759"/>
<dbReference type="Proteomes" id="UP000516437">
    <property type="component" value="Chromosome 5"/>
</dbReference>
<proteinExistence type="predicted"/>
<keyword evidence="2" id="KW-1185">Reference proteome</keyword>
<protein>
    <submittedName>
        <fullName evidence="1">Uncharacterized protein</fullName>
    </submittedName>
</protein>
<evidence type="ECO:0000313" key="2">
    <source>
        <dbReference type="Proteomes" id="UP000516437"/>
    </source>
</evidence>
<dbReference type="AlphaFoldDB" id="A0A6A1VK98"/>
<comment type="caution">
    <text evidence="1">The sequence shown here is derived from an EMBL/GenBank/DDBJ whole genome shotgun (WGS) entry which is preliminary data.</text>
</comment>